<keyword evidence="3" id="KW-1185">Reference proteome</keyword>
<keyword evidence="1" id="KW-0812">Transmembrane</keyword>
<proteinExistence type="predicted"/>
<evidence type="ECO:0000313" key="2">
    <source>
        <dbReference type="EMBL" id="GAA4259755.1"/>
    </source>
</evidence>
<dbReference type="EMBL" id="BAABAT010000037">
    <property type="protein sequence ID" value="GAA4259755.1"/>
    <property type="molecule type" value="Genomic_DNA"/>
</dbReference>
<evidence type="ECO:0000256" key="1">
    <source>
        <dbReference type="SAM" id="Phobius"/>
    </source>
</evidence>
<dbReference type="Proteomes" id="UP001500620">
    <property type="component" value="Unassembled WGS sequence"/>
</dbReference>
<name>A0ABP8DML7_9ACTN</name>
<keyword evidence="1" id="KW-0472">Membrane</keyword>
<feature type="transmembrane region" description="Helical" evidence="1">
    <location>
        <begin position="49"/>
        <end position="71"/>
    </location>
</feature>
<evidence type="ECO:0000313" key="3">
    <source>
        <dbReference type="Proteomes" id="UP001500620"/>
    </source>
</evidence>
<protein>
    <submittedName>
        <fullName evidence="2">Uncharacterized protein</fullName>
    </submittedName>
</protein>
<dbReference type="RefSeq" id="WP_345136654.1">
    <property type="nucleotide sequence ID" value="NZ_BAABAT010000037.1"/>
</dbReference>
<accession>A0ABP8DML7</accession>
<feature type="transmembrane region" description="Helical" evidence="1">
    <location>
        <begin position="20"/>
        <end position="37"/>
    </location>
</feature>
<reference evidence="3" key="1">
    <citation type="journal article" date="2019" name="Int. J. Syst. Evol. Microbiol.">
        <title>The Global Catalogue of Microorganisms (GCM) 10K type strain sequencing project: providing services to taxonomists for standard genome sequencing and annotation.</title>
        <authorList>
            <consortium name="The Broad Institute Genomics Platform"/>
            <consortium name="The Broad Institute Genome Sequencing Center for Infectious Disease"/>
            <person name="Wu L."/>
            <person name="Ma J."/>
        </authorList>
    </citation>
    <scope>NUCLEOTIDE SEQUENCE [LARGE SCALE GENOMIC DNA]</scope>
    <source>
        <strain evidence="3">JCM 17441</strain>
    </source>
</reference>
<feature type="transmembrane region" description="Helical" evidence="1">
    <location>
        <begin position="83"/>
        <end position="108"/>
    </location>
</feature>
<comment type="caution">
    <text evidence="2">The sequence shown here is derived from an EMBL/GenBank/DDBJ whole genome shotgun (WGS) entry which is preliminary data.</text>
</comment>
<gene>
    <name evidence="2" type="ORF">GCM10022255_085640</name>
</gene>
<keyword evidence="1" id="KW-1133">Transmembrane helix</keyword>
<organism evidence="2 3">
    <name type="scientific">Dactylosporangium darangshiense</name>
    <dbReference type="NCBI Taxonomy" id="579108"/>
    <lineage>
        <taxon>Bacteria</taxon>
        <taxon>Bacillati</taxon>
        <taxon>Actinomycetota</taxon>
        <taxon>Actinomycetes</taxon>
        <taxon>Micromonosporales</taxon>
        <taxon>Micromonosporaceae</taxon>
        <taxon>Dactylosporangium</taxon>
    </lineage>
</organism>
<sequence length="111" mass="11591">MSVLAILADVKPTWVPRGTGVAAALVSANILYHIWVIDGSGRVRNDWTGVVLAVVVVTFTAAGLAILVGAYTAFFAPAERLKLWSWVSSGLVALAVGGFGLGWFYGLAVDA</sequence>